<comment type="caution">
    <text evidence="2">The sequence shown here is derived from an EMBL/GenBank/DDBJ whole genome shotgun (WGS) entry which is preliminary data.</text>
</comment>
<name>A0A414PWE4_BACSE</name>
<dbReference type="EMBL" id="QRHJ01000040">
    <property type="protein sequence ID" value="RHF72816.1"/>
    <property type="molecule type" value="Genomic_DNA"/>
</dbReference>
<dbReference type="InterPro" id="IPR010093">
    <property type="entry name" value="SinI_DNA-bd"/>
</dbReference>
<dbReference type="AlphaFoldDB" id="A0A414PWE4"/>
<evidence type="ECO:0000313" key="3">
    <source>
        <dbReference type="Proteomes" id="UP000283762"/>
    </source>
</evidence>
<feature type="domain" description="Helix-turn-helix" evidence="1">
    <location>
        <begin position="29"/>
        <end position="79"/>
    </location>
</feature>
<gene>
    <name evidence="2" type="ORF">DW668_13050</name>
</gene>
<dbReference type="Proteomes" id="UP000283762">
    <property type="component" value="Unassembled WGS sequence"/>
</dbReference>
<reference evidence="2 3" key="1">
    <citation type="submission" date="2018-08" db="EMBL/GenBank/DDBJ databases">
        <title>A genome reference for cultivated species of the human gut microbiota.</title>
        <authorList>
            <person name="Zou Y."/>
            <person name="Xue W."/>
            <person name="Luo G."/>
        </authorList>
    </citation>
    <scope>NUCLEOTIDE SEQUENCE [LARGE SCALE GENOMIC DNA]</scope>
    <source>
        <strain evidence="2 3">AM25-16</strain>
    </source>
</reference>
<evidence type="ECO:0000259" key="1">
    <source>
        <dbReference type="Pfam" id="PF12728"/>
    </source>
</evidence>
<proteinExistence type="predicted"/>
<organism evidence="2 3">
    <name type="scientific">Bacteroides stercoris</name>
    <dbReference type="NCBI Taxonomy" id="46506"/>
    <lineage>
        <taxon>Bacteria</taxon>
        <taxon>Pseudomonadati</taxon>
        <taxon>Bacteroidota</taxon>
        <taxon>Bacteroidia</taxon>
        <taxon>Bacteroidales</taxon>
        <taxon>Bacteroidaceae</taxon>
        <taxon>Bacteroides</taxon>
    </lineage>
</organism>
<dbReference type="NCBIfam" id="TIGR01764">
    <property type="entry name" value="excise"/>
    <property type="match status" value="1"/>
</dbReference>
<evidence type="ECO:0000313" key="2">
    <source>
        <dbReference type="EMBL" id="RHF72816.1"/>
    </source>
</evidence>
<dbReference type="InterPro" id="IPR041657">
    <property type="entry name" value="HTH_17"/>
</dbReference>
<dbReference type="GO" id="GO:0003677">
    <property type="term" value="F:DNA binding"/>
    <property type="evidence" value="ECO:0007669"/>
    <property type="project" value="UniProtKB-KW"/>
</dbReference>
<dbReference type="Pfam" id="PF12728">
    <property type="entry name" value="HTH_17"/>
    <property type="match status" value="1"/>
</dbReference>
<sequence>MDELKKILSEVMNECMNTNGSSDSDIIGIDEVCKMTGMSKYTVYKKTSNREIPFYKSTLGRRSVLRFVRSEIRTWMLRHRIGTVDEFLEEQDGVYNK</sequence>
<keyword evidence="2" id="KW-0238">DNA-binding</keyword>
<accession>A0A414PWE4</accession>
<protein>
    <submittedName>
        <fullName evidence="2">DNA-binding protein</fullName>
    </submittedName>
</protein>